<gene>
    <name evidence="3" type="ORF">METZ01_LOCUS258568</name>
</gene>
<dbReference type="InterPro" id="IPR003607">
    <property type="entry name" value="HD/PDEase_dom"/>
</dbReference>
<reference evidence="3" key="1">
    <citation type="submission" date="2018-05" db="EMBL/GenBank/DDBJ databases">
        <authorList>
            <person name="Lanie J.A."/>
            <person name="Ng W.-L."/>
            <person name="Kazmierczak K.M."/>
            <person name="Andrzejewski T.M."/>
            <person name="Davidsen T.M."/>
            <person name="Wayne K.J."/>
            <person name="Tettelin H."/>
            <person name="Glass J.I."/>
            <person name="Rusch D."/>
            <person name="Podicherti R."/>
            <person name="Tsui H.-C.T."/>
            <person name="Winkler M.E."/>
        </authorList>
    </citation>
    <scope>NUCLEOTIDE SEQUENCE</scope>
</reference>
<dbReference type="SUPFAM" id="SSF109604">
    <property type="entry name" value="HD-domain/PDEase-like"/>
    <property type="match status" value="1"/>
</dbReference>
<proteinExistence type="predicted"/>
<feature type="region of interest" description="Disordered" evidence="1">
    <location>
        <begin position="224"/>
        <end position="251"/>
    </location>
</feature>
<feature type="compositionally biased region" description="Acidic residues" evidence="1">
    <location>
        <begin position="232"/>
        <end position="241"/>
    </location>
</feature>
<dbReference type="PANTHER" id="PTHR33525">
    <property type="match status" value="1"/>
</dbReference>
<protein>
    <recommendedName>
        <fullName evidence="2">HDOD domain-containing protein</fullName>
    </recommendedName>
</protein>
<name>A0A382J0U1_9ZZZZ</name>
<dbReference type="InterPro" id="IPR006675">
    <property type="entry name" value="HDIG_dom"/>
</dbReference>
<dbReference type="NCBIfam" id="TIGR00277">
    <property type="entry name" value="HDIG"/>
    <property type="match status" value="1"/>
</dbReference>
<feature type="domain" description="HDOD" evidence="2">
    <location>
        <begin position="1"/>
        <end position="149"/>
    </location>
</feature>
<dbReference type="InterPro" id="IPR013976">
    <property type="entry name" value="HDOD"/>
</dbReference>
<evidence type="ECO:0000313" key="3">
    <source>
        <dbReference type="EMBL" id="SVC05714.1"/>
    </source>
</evidence>
<feature type="non-terminal residue" evidence="3">
    <location>
        <position position="1"/>
    </location>
</feature>
<evidence type="ECO:0000259" key="2">
    <source>
        <dbReference type="PROSITE" id="PS51833"/>
    </source>
</evidence>
<dbReference type="AlphaFoldDB" id="A0A382J0U1"/>
<evidence type="ECO:0000256" key="1">
    <source>
        <dbReference type="SAM" id="MobiDB-lite"/>
    </source>
</evidence>
<sequence length="251" mass="27048">ERVVTVQHAVVVLGFETVKNLGLSVSVLERFSGTDADGSGDEFDRQKFWEHSIACGVAARLLAGKLRYRMSGEAFAAGILHDIGRLILSQYFPVEFAEVLSVMREEHLYIGKAEEKVLGVTHADVGSWLAERWNLPDQLEQAIAMHHTPGRVDGPAELPSLIHLADFLCRREKIGDGGGDTLPSLDPAALRAFGIHEEPVAALKRIFGYGDGLNTEMEKAGAFSNIARGGDDDGPTEDEDAPSLTTAASGP</sequence>
<dbReference type="Pfam" id="PF08668">
    <property type="entry name" value="HDOD"/>
    <property type="match status" value="1"/>
</dbReference>
<dbReference type="PROSITE" id="PS51833">
    <property type="entry name" value="HDOD"/>
    <property type="match status" value="1"/>
</dbReference>
<accession>A0A382J0U1</accession>
<dbReference type="CDD" id="cd00077">
    <property type="entry name" value="HDc"/>
    <property type="match status" value="1"/>
</dbReference>
<dbReference type="PANTHER" id="PTHR33525:SF3">
    <property type="entry name" value="RIBONUCLEASE Y"/>
    <property type="match status" value="1"/>
</dbReference>
<organism evidence="3">
    <name type="scientific">marine metagenome</name>
    <dbReference type="NCBI Taxonomy" id="408172"/>
    <lineage>
        <taxon>unclassified sequences</taxon>
        <taxon>metagenomes</taxon>
        <taxon>ecological metagenomes</taxon>
    </lineage>
</organism>
<dbReference type="Gene3D" id="1.10.3210.10">
    <property type="entry name" value="Hypothetical protein af1432"/>
    <property type="match status" value="1"/>
</dbReference>
<dbReference type="InterPro" id="IPR052340">
    <property type="entry name" value="RNase_Y/CdgJ"/>
</dbReference>
<dbReference type="EMBL" id="UINC01071076">
    <property type="protein sequence ID" value="SVC05714.1"/>
    <property type="molecule type" value="Genomic_DNA"/>
</dbReference>